<feature type="compositionally biased region" description="Low complexity" evidence="1">
    <location>
        <begin position="7"/>
        <end position="17"/>
    </location>
</feature>
<feature type="region of interest" description="Disordered" evidence="1">
    <location>
        <begin position="1"/>
        <end position="39"/>
    </location>
</feature>
<proteinExistence type="predicted"/>
<comment type="caution">
    <text evidence="2">The sequence shown here is derived from an EMBL/GenBank/DDBJ whole genome shotgun (WGS) entry which is preliminary data.</text>
</comment>
<gene>
    <name evidence="2" type="ORF">CKAH01_10036</name>
</gene>
<dbReference type="Proteomes" id="UP001281614">
    <property type="component" value="Unassembled WGS sequence"/>
</dbReference>
<reference evidence="2" key="1">
    <citation type="submission" date="2023-02" db="EMBL/GenBank/DDBJ databases">
        <title>Colletotrichum kahawae CIFC_Que2 genome sequencing and assembly.</title>
        <authorList>
            <person name="Baroncelli R."/>
        </authorList>
    </citation>
    <scope>NUCLEOTIDE SEQUENCE</scope>
    <source>
        <strain evidence="2">CIFC_Que2</strain>
    </source>
</reference>
<name>A0AAE0CY38_COLKA</name>
<dbReference type="EMBL" id="VYYT01000754">
    <property type="protein sequence ID" value="KAK2729871.1"/>
    <property type="molecule type" value="Genomic_DNA"/>
</dbReference>
<evidence type="ECO:0000313" key="2">
    <source>
        <dbReference type="EMBL" id="KAK2729871.1"/>
    </source>
</evidence>
<keyword evidence="3" id="KW-1185">Reference proteome</keyword>
<evidence type="ECO:0000256" key="1">
    <source>
        <dbReference type="SAM" id="MobiDB-lite"/>
    </source>
</evidence>
<accession>A0AAE0CY38</accession>
<dbReference type="AlphaFoldDB" id="A0AAE0CY38"/>
<evidence type="ECO:0000313" key="3">
    <source>
        <dbReference type="Proteomes" id="UP001281614"/>
    </source>
</evidence>
<organism evidence="2 3">
    <name type="scientific">Colletotrichum kahawae</name>
    <name type="common">Coffee berry disease fungus</name>
    <dbReference type="NCBI Taxonomy" id="34407"/>
    <lineage>
        <taxon>Eukaryota</taxon>
        <taxon>Fungi</taxon>
        <taxon>Dikarya</taxon>
        <taxon>Ascomycota</taxon>
        <taxon>Pezizomycotina</taxon>
        <taxon>Sordariomycetes</taxon>
        <taxon>Hypocreomycetidae</taxon>
        <taxon>Glomerellales</taxon>
        <taxon>Glomerellaceae</taxon>
        <taxon>Colletotrichum</taxon>
        <taxon>Colletotrichum gloeosporioides species complex</taxon>
    </lineage>
</organism>
<sequence>MAGENDQPPQEQQSQPPTNIQPTTQAQRSEQAQQQDQVQMRGGCIDKQGFCCGVWPADGCYCNVM</sequence>
<protein>
    <submittedName>
        <fullName evidence="2">Uncharacterized protein</fullName>
    </submittedName>
</protein>
<feature type="compositionally biased region" description="Low complexity" evidence="1">
    <location>
        <begin position="25"/>
        <end position="39"/>
    </location>
</feature>